<comment type="caution">
    <text evidence="1">The sequence shown here is derived from an EMBL/GenBank/DDBJ whole genome shotgun (WGS) entry which is preliminary data.</text>
</comment>
<sequence length="65" mass="7562">MGVDWNCLQSPLLFFSFKINLMNPPADYSLRYLSNQRPMPTYPSFPKEPSPINPIACLIHLKRHD</sequence>
<protein>
    <submittedName>
        <fullName evidence="1">Uncharacterized protein</fullName>
    </submittedName>
</protein>
<evidence type="ECO:0000313" key="1">
    <source>
        <dbReference type="EMBL" id="KUG16272.1"/>
    </source>
</evidence>
<accession>A0A0W8F5W6</accession>
<dbReference type="EMBL" id="LNQE01001504">
    <property type="protein sequence ID" value="KUG16272.1"/>
    <property type="molecule type" value="Genomic_DNA"/>
</dbReference>
<proteinExistence type="predicted"/>
<dbReference type="AlphaFoldDB" id="A0A0W8F5W6"/>
<name>A0A0W8F5W6_9ZZZZ</name>
<reference evidence="1" key="1">
    <citation type="journal article" date="2015" name="Proc. Natl. Acad. Sci. U.S.A.">
        <title>Networks of energetic and metabolic interactions define dynamics in microbial communities.</title>
        <authorList>
            <person name="Embree M."/>
            <person name="Liu J.K."/>
            <person name="Al-Bassam M.M."/>
            <person name="Zengler K."/>
        </authorList>
    </citation>
    <scope>NUCLEOTIDE SEQUENCE</scope>
</reference>
<gene>
    <name evidence="1" type="ORF">ASZ90_014059</name>
</gene>
<organism evidence="1">
    <name type="scientific">hydrocarbon metagenome</name>
    <dbReference type="NCBI Taxonomy" id="938273"/>
    <lineage>
        <taxon>unclassified sequences</taxon>
        <taxon>metagenomes</taxon>
        <taxon>ecological metagenomes</taxon>
    </lineage>
</organism>